<protein>
    <submittedName>
        <fullName evidence="3">Ldh family oxidoreductase</fullName>
    </submittedName>
</protein>
<reference evidence="3 5" key="1">
    <citation type="submission" date="2020-06" db="EMBL/GenBank/DDBJ databases">
        <title>Anoxygenic phototrophic Chloroflexota member uses a Type I reaction center.</title>
        <authorList>
            <person name="Tsuji J.M."/>
            <person name="Shaw N.A."/>
            <person name="Nagashima S."/>
            <person name="Venkiteswaran J."/>
            <person name="Schiff S.L."/>
            <person name="Hanada S."/>
            <person name="Tank M."/>
            <person name="Neufeld J.D."/>
        </authorList>
    </citation>
    <scope>NUCLEOTIDE SEQUENCE [LARGE SCALE GENOMIC DNA]</scope>
    <source>
        <strain evidence="3">L227-S17</strain>
    </source>
</reference>
<evidence type="ECO:0000256" key="1">
    <source>
        <dbReference type="ARBA" id="ARBA00006056"/>
    </source>
</evidence>
<accession>A0A8T7LZ18</accession>
<evidence type="ECO:0000256" key="2">
    <source>
        <dbReference type="ARBA" id="ARBA00023002"/>
    </source>
</evidence>
<dbReference type="AlphaFoldDB" id="A0A8T7LZ18"/>
<name>A0A8T7LZ18_9CHLR</name>
<dbReference type="InterPro" id="IPR043143">
    <property type="entry name" value="Mal/L-sulf/L-lact_DH-like_NADP"/>
</dbReference>
<dbReference type="Gene3D" id="3.30.1370.60">
    <property type="entry name" value="Hypothetical oxidoreductase yiak, domain 2"/>
    <property type="match status" value="1"/>
</dbReference>
<dbReference type="Proteomes" id="UP000521676">
    <property type="component" value="Unassembled WGS sequence"/>
</dbReference>
<keyword evidence="6" id="KW-1185">Reference proteome</keyword>
<dbReference type="RefSeq" id="WP_341467489.1">
    <property type="nucleotide sequence ID" value="NZ_CP128399.1"/>
</dbReference>
<dbReference type="PANTHER" id="PTHR11091">
    <property type="entry name" value="OXIDOREDUCTASE-RELATED"/>
    <property type="match status" value="1"/>
</dbReference>
<dbReference type="Gene3D" id="1.10.1530.10">
    <property type="match status" value="1"/>
</dbReference>
<comment type="similarity">
    <text evidence="1">Belongs to the LDH2/MDH2 oxidoreductase family.</text>
</comment>
<evidence type="ECO:0000313" key="3">
    <source>
        <dbReference type="EMBL" id="NWJ46227.1"/>
    </source>
</evidence>
<dbReference type="Proteomes" id="UP001431572">
    <property type="component" value="Chromosome 1"/>
</dbReference>
<sequence length="338" mass="37112">MVTLKIEKLLELGISKMTRNGVPQVEAEIAAPIYLEAELWGKRTHGFRHLYNNLIQYQEGASRRTELTVQRETPVSALVDGGFHFPYYIHHYANKLAIAKAQLNGVALVGMRNGGASGLLGYYSQMMAEAGLIGIVINTAPSVVVPPGGIIPMLSTNPLTIGVPRKNKPPVVLDMATSAGTFNQILVAQRDKKSLPEGMAVDLQGKPTTDPFATMDATNRPRLLPFAGYKGYGLAFMFELMCNSMLGTQTGNDKIDPIIHQPAHFNGLYLAIRPDLFVDEEVFEAQAEQLIHDIKASDKAPGVTEIRLPGEESQRRKAEILAKGEIELEDHTYEFLLS</sequence>
<dbReference type="Pfam" id="PF02615">
    <property type="entry name" value="Ldh_2"/>
    <property type="match status" value="1"/>
</dbReference>
<dbReference type="GO" id="GO:0016491">
    <property type="term" value="F:oxidoreductase activity"/>
    <property type="evidence" value="ECO:0007669"/>
    <property type="project" value="UniProtKB-KW"/>
</dbReference>
<dbReference type="InterPro" id="IPR043144">
    <property type="entry name" value="Mal/L-sulf/L-lact_DH-like_ah"/>
</dbReference>
<dbReference type="SUPFAM" id="SSF89733">
    <property type="entry name" value="L-sulfolactate dehydrogenase-like"/>
    <property type="match status" value="1"/>
</dbReference>
<proteinExistence type="inferred from homology"/>
<reference evidence="4" key="2">
    <citation type="journal article" date="2024" name="Nature">
        <title>Anoxygenic phototroph of the Chloroflexota uses a type I reaction centre.</title>
        <authorList>
            <person name="Tsuji J.M."/>
            <person name="Shaw N.A."/>
            <person name="Nagashima S."/>
            <person name="Venkiteswaran J.J."/>
            <person name="Schiff S.L."/>
            <person name="Watanabe T."/>
            <person name="Fukui M."/>
            <person name="Hanada S."/>
            <person name="Tank M."/>
            <person name="Neufeld J.D."/>
        </authorList>
    </citation>
    <scope>NUCLEOTIDE SEQUENCE</scope>
    <source>
        <strain evidence="4">L227-S17</strain>
    </source>
</reference>
<dbReference type="InterPro" id="IPR036111">
    <property type="entry name" value="Mal/L-sulfo/L-lacto_DH-like_sf"/>
</dbReference>
<organism evidence="3 5">
    <name type="scientific">Candidatus Chlorohelix allophototropha</name>
    <dbReference type="NCBI Taxonomy" id="3003348"/>
    <lineage>
        <taxon>Bacteria</taxon>
        <taxon>Bacillati</taxon>
        <taxon>Chloroflexota</taxon>
        <taxon>Chloroflexia</taxon>
        <taxon>Candidatus Chloroheliales</taxon>
        <taxon>Candidatus Chloroheliaceae</taxon>
        <taxon>Candidatus Chlorohelix</taxon>
    </lineage>
</organism>
<dbReference type="EMBL" id="CP128399">
    <property type="protein sequence ID" value="WJW65603.1"/>
    <property type="molecule type" value="Genomic_DNA"/>
</dbReference>
<dbReference type="PANTHER" id="PTHR11091:SF0">
    <property type="entry name" value="MALATE DEHYDROGENASE"/>
    <property type="match status" value="1"/>
</dbReference>
<evidence type="ECO:0000313" key="5">
    <source>
        <dbReference type="Proteomes" id="UP000521676"/>
    </source>
</evidence>
<dbReference type="EMBL" id="JACATZ010000001">
    <property type="protein sequence ID" value="NWJ46227.1"/>
    <property type="molecule type" value="Genomic_DNA"/>
</dbReference>
<gene>
    <name evidence="3" type="ORF">HXX08_10135</name>
    <name evidence="4" type="ORF">OZ401_001371</name>
</gene>
<evidence type="ECO:0000313" key="6">
    <source>
        <dbReference type="Proteomes" id="UP001431572"/>
    </source>
</evidence>
<evidence type="ECO:0000313" key="4">
    <source>
        <dbReference type="EMBL" id="WJW65603.1"/>
    </source>
</evidence>
<dbReference type="InterPro" id="IPR003767">
    <property type="entry name" value="Malate/L-lactate_DH-like"/>
</dbReference>
<keyword evidence="2" id="KW-0560">Oxidoreductase</keyword>